<dbReference type="RefSeq" id="XP_025482180.1">
    <property type="nucleotide sequence ID" value="XM_025618748.1"/>
</dbReference>
<sequence length="98" mass="11341">MNKTKKNLSTLSKARRATLFFFLLVESPRQPCNVCEKRSMTSSRTRLSIVLVRDCITLIYSIHCLAGSRCLHAFTVMYTTDYSFLPWLPTCKYPLLSR</sequence>
<organism evidence="1 2">
    <name type="scientific">Aspergillus neoniger (strain CBS 115656)</name>
    <dbReference type="NCBI Taxonomy" id="1448310"/>
    <lineage>
        <taxon>Eukaryota</taxon>
        <taxon>Fungi</taxon>
        <taxon>Dikarya</taxon>
        <taxon>Ascomycota</taxon>
        <taxon>Pezizomycotina</taxon>
        <taxon>Eurotiomycetes</taxon>
        <taxon>Eurotiomycetidae</taxon>
        <taxon>Eurotiales</taxon>
        <taxon>Aspergillaceae</taxon>
        <taxon>Aspergillus</taxon>
        <taxon>Aspergillus subgen. Circumdati</taxon>
    </lineage>
</organism>
<keyword evidence="2" id="KW-1185">Reference proteome</keyword>
<protein>
    <submittedName>
        <fullName evidence="1">Uncharacterized protein</fullName>
    </submittedName>
</protein>
<evidence type="ECO:0000313" key="2">
    <source>
        <dbReference type="Proteomes" id="UP000247647"/>
    </source>
</evidence>
<accession>A0A318ZLA5</accession>
<evidence type="ECO:0000313" key="1">
    <source>
        <dbReference type="EMBL" id="PYH36702.1"/>
    </source>
</evidence>
<name>A0A318ZLA5_ASPNB</name>
<dbReference type="EMBL" id="KZ821452">
    <property type="protein sequence ID" value="PYH36702.1"/>
    <property type="molecule type" value="Genomic_DNA"/>
</dbReference>
<proteinExistence type="predicted"/>
<dbReference type="AlphaFoldDB" id="A0A318ZLA5"/>
<gene>
    <name evidence="1" type="ORF">BO87DRAFT_229125</name>
</gene>
<dbReference type="Proteomes" id="UP000247647">
    <property type="component" value="Unassembled WGS sequence"/>
</dbReference>
<dbReference type="GeneID" id="37121204"/>
<reference evidence="1" key="1">
    <citation type="submission" date="2016-12" db="EMBL/GenBank/DDBJ databases">
        <title>The genomes of Aspergillus section Nigri reveals drivers in fungal speciation.</title>
        <authorList>
            <consortium name="DOE Joint Genome Institute"/>
            <person name="Vesth T.C."/>
            <person name="Nybo J."/>
            <person name="Theobald S."/>
            <person name="Brandl J."/>
            <person name="Frisvad J.C."/>
            <person name="Nielsen K.F."/>
            <person name="Lyhne E.K."/>
            <person name="Kogle M.E."/>
            <person name="Kuo A."/>
            <person name="Riley R."/>
            <person name="Clum A."/>
            <person name="Nolan M."/>
            <person name="Lipzen A."/>
            <person name="Salamov A."/>
            <person name="Henrissat B."/>
            <person name="Wiebenga A."/>
            <person name="De Vries R.P."/>
            <person name="Grigoriev I.V."/>
            <person name="Mortensen U.H."/>
            <person name="Andersen M.R."/>
            <person name="Baker S.E."/>
        </authorList>
    </citation>
    <scope>NUCLEOTIDE SEQUENCE [LARGE SCALE GENOMIC DNA]</scope>
    <source>
        <strain evidence="1">CBS 115656</strain>
    </source>
</reference>